<dbReference type="AlphaFoldDB" id="A0AAV7K8T5"/>
<keyword evidence="9" id="KW-0175">Coiled coil</keyword>
<gene>
    <name evidence="11" type="ORF">LOD99_390</name>
</gene>
<proteinExistence type="inferred from homology"/>
<keyword evidence="7" id="KW-0206">Cytoskeleton</keyword>
<keyword evidence="5" id="KW-0282">Flagellum</keyword>
<keyword evidence="6" id="KW-0969">Cilium</keyword>
<evidence type="ECO:0000256" key="7">
    <source>
        <dbReference type="ARBA" id="ARBA00023212"/>
    </source>
</evidence>
<name>A0AAV7K8T5_9METZ</name>
<evidence type="ECO:0000256" key="1">
    <source>
        <dbReference type="ARBA" id="ARBA00004611"/>
    </source>
</evidence>
<evidence type="ECO:0000256" key="8">
    <source>
        <dbReference type="ARBA" id="ARBA00023273"/>
    </source>
</evidence>
<dbReference type="InterPro" id="IPR009290">
    <property type="entry name" value="Radial_spoke_3"/>
</dbReference>
<dbReference type="Pfam" id="PF06098">
    <property type="entry name" value="Radial_spoke_3"/>
    <property type="match status" value="1"/>
</dbReference>
<comment type="subcellular location">
    <subcellularLocation>
        <location evidence="1">Cytoplasm</location>
        <location evidence="1">Cytoskeleton</location>
        <location evidence="1">Flagellum axoneme</location>
    </subcellularLocation>
</comment>
<dbReference type="EMBL" id="JAKMXF010000111">
    <property type="protein sequence ID" value="KAI6657647.1"/>
    <property type="molecule type" value="Genomic_DNA"/>
</dbReference>
<evidence type="ECO:0000313" key="12">
    <source>
        <dbReference type="Proteomes" id="UP001165289"/>
    </source>
</evidence>
<dbReference type="Proteomes" id="UP001165289">
    <property type="component" value="Unassembled WGS sequence"/>
</dbReference>
<accession>A0AAV7K8T5</accession>
<keyword evidence="4" id="KW-0597">Phosphoprotein</keyword>
<keyword evidence="8" id="KW-0966">Cell projection</keyword>
<sequence length="378" mass="42964">MAAVATSGPSRGAETYTFSSQPRSTAAGSQTKKLAALPSDSNLKQQGYGNIMYDRRVIRGNTYALHTLPAGAQPDVVELQKQEELRRRSAAKRRARDQARAASPEAISGRKHMDIQTELYLEELTDRVEDADNFTQTDAFLDRPPTPLFVPAKTGRDVETQIGEGDLFDFELESRPIIEVLVGKTVEQALLEVLEEEELSALREQQRQFEQKRHAELVETQRLEEQDRRRTHEKEKRMQQQREALLMEKETAKKIAARAFAKSYLTDLVPSVFDALTAHGYFYDHVEREIVEDFIPWLMGEVKQDLTNSINARRMLDDLIMDALGYKKPVEVVSLIADDKSEVTQEIPAVLPAEVKVELPEEIQPEKKATEEQKEDVK</sequence>
<evidence type="ECO:0000256" key="3">
    <source>
        <dbReference type="ARBA" id="ARBA00022490"/>
    </source>
</evidence>
<reference evidence="11 12" key="1">
    <citation type="journal article" date="2023" name="BMC Biol.">
        <title>The compact genome of the sponge Oopsacas minuta (Hexactinellida) is lacking key metazoan core genes.</title>
        <authorList>
            <person name="Santini S."/>
            <person name="Schenkelaars Q."/>
            <person name="Jourda C."/>
            <person name="Duchesne M."/>
            <person name="Belahbib H."/>
            <person name="Rocher C."/>
            <person name="Selva M."/>
            <person name="Riesgo A."/>
            <person name="Vervoort M."/>
            <person name="Leys S.P."/>
            <person name="Kodjabachian L."/>
            <person name="Le Bivic A."/>
            <person name="Borchiellini C."/>
            <person name="Claverie J.M."/>
            <person name="Renard E."/>
        </authorList>
    </citation>
    <scope>NUCLEOTIDE SEQUENCE [LARGE SCALE GENOMIC DNA]</scope>
    <source>
        <strain evidence="11">SPO-2</strain>
    </source>
</reference>
<dbReference type="PANTHER" id="PTHR21648">
    <property type="entry name" value="FLAGELLAR RADIAL SPOKE PROTEIN 3"/>
    <property type="match status" value="1"/>
</dbReference>
<dbReference type="PANTHER" id="PTHR21648:SF0">
    <property type="entry name" value="RADIAL SPOKE HEAD PROTEIN 3 HOMOLOG"/>
    <property type="match status" value="1"/>
</dbReference>
<evidence type="ECO:0000256" key="5">
    <source>
        <dbReference type="ARBA" id="ARBA00022846"/>
    </source>
</evidence>
<keyword evidence="12" id="KW-1185">Reference proteome</keyword>
<feature type="region of interest" description="Disordered" evidence="10">
    <location>
        <begin position="84"/>
        <end position="107"/>
    </location>
</feature>
<organism evidence="11 12">
    <name type="scientific">Oopsacas minuta</name>
    <dbReference type="NCBI Taxonomy" id="111878"/>
    <lineage>
        <taxon>Eukaryota</taxon>
        <taxon>Metazoa</taxon>
        <taxon>Porifera</taxon>
        <taxon>Hexactinellida</taxon>
        <taxon>Hexasterophora</taxon>
        <taxon>Lyssacinosida</taxon>
        <taxon>Leucopsacidae</taxon>
        <taxon>Oopsacas</taxon>
    </lineage>
</organism>
<evidence type="ECO:0000313" key="11">
    <source>
        <dbReference type="EMBL" id="KAI6657647.1"/>
    </source>
</evidence>
<evidence type="ECO:0000256" key="4">
    <source>
        <dbReference type="ARBA" id="ARBA00022553"/>
    </source>
</evidence>
<feature type="region of interest" description="Disordered" evidence="10">
    <location>
        <begin position="1"/>
        <end position="41"/>
    </location>
</feature>
<feature type="coiled-coil region" evidence="9">
    <location>
        <begin position="192"/>
        <end position="243"/>
    </location>
</feature>
<dbReference type="GO" id="GO:0005929">
    <property type="term" value="C:cilium"/>
    <property type="evidence" value="ECO:0007669"/>
    <property type="project" value="TreeGrafter"/>
</dbReference>
<comment type="caution">
    <text evidence="11">The sequence shown here is derived from an EMBL/GenBank/DDBJ whole genome shotgun (WGS) entry which is preliminary data.</text>
</comment>
<evidence type="ECO:0000256" key="9">
    <source>
        <dbReference type="SAM" id="Coils"/>
    </source>
</evidence>
<keyword evidence="3" id="KW-0963">Cytoplasm</keyword>
<evidence type="ECO:0000256" key="6">
    <source>
        <dbReference type="ARBA" id="ARBA00023069"/>
    </source>
</evidence>
<comment type="similarity">
    <text evidence="2">Belongs to the flagellar radial spoke RSP3 family.</text>
</comment>
<protein>
    <submittedName>
        <fullName evidence="11">Radial spoke 3 protein</fullName>
    </submittedName>
</protein>
<evidence type="ECO:0000256" key="2">
    <source>
        <dbReference type="ARBA" id="ARBA00006737"/>
    </source>
</evidence>
<feature type="compositionally biased region" description="Polar residues" evidence="10">
    <location>
        <begin position="16"/>
        <end position="32"/>
    </location>
</feature>
<evidence type="ECO:0000256" key="10">
    <source>
        <dbReference type="SAM" id="MobiDB-lite"/>
    </source>
</evidence>